<feature type="compositionally biased region" description="Basic and acidic residues" evidence="4">
    <location>
        <begin position="74"/>
        <end position="98"/>
    </location>
</feature>
<dbReference type="AlphaFoldDB" id="A9SJZ3"/>
<dbReference type="OrthoDB" id="1926221at2759"/>
<dbReference type="Gramene" id="Pp3c1_13420V3.3">
    <property type="protein sequence ID" value="Pp3c1_13420V3.3"/>
    <property type="gene ID" value="Pp3c1_13420"/>
</dbReference>
<evidence type="ECO:0000256" key="4">
    <source>
        <dbReference type="SAM" id="MobiDB-lite"/>
    </source>
</evidence>
<reference evidence="6" key="3">
    <citation type="submission" date="2020-12" db="UniProtKB">
        <authorList>
            <consortium name="EnsemblPlants"/>
        </authorList>
    </citation>
    <scope>IDENTIFICATION</scope>
</reference>
<dbReference type="EnsemblPlants" id="Pp3c1_13420V3.3">
    <property type="protein sequence ID" value="Pp3c1_13420V3.3"/>
    <property type="gene ID" value="Pp3c1_13420"/>
</dbReference>
<organism evidence="5">
    <name type="scientific">Physcomitrium patens</name>
    <name type="common">Spreading-leaved earth moss</name>
    <name type="synonym">Physcomitrella patens</name>
    <dbReference type="NCBI Taxonomy" id="3218"/>
    <lineage>
        <taxon>Eukaryota</taxon>
        <taxon>Viridiplantae</taxon>
        <taxon>Streptophyta</taxon>
        <taxon>Embryophyta</taxon>
        <taxon>Bryophyta</taxon>
        <taxon>Bryophytina</taxon>
        <taxon>Bryopsida</taxon>
        <taxon>Funariidae</taxon>
        <taxon>Funariales</taxon>
        <taxon>Funariaceae</taxon>
        <taxon>Physcomitrium</taxon>
    </lineage>
</organism>
<dbReference type="GeneID" id="112285485"/>
<dbReference type="HOGENOM" id="CLU_455903_0_0_1"/>
<evidence type="ECO:0000256" key="1">
    <source>
        <dbReference type="ARBA" id="ARBA00022491"/>
    </source>
</evidence>
<dbReference type="EnsemblPlants" id="Pp3c1_13420V3.1">
    <property type="protein sequence ID" value="Pp3c1_13420V3.1"/>
    <property type="gene ID" value="Pp3c1_13420"/>
</dbReference>
<reference evidence="5 7" key="2">
    <citation type="journal article" date="2018" name="Plant J.">
        <title>The Physcomitrella patens chromosome-scale assembly reveals moss genome structure and evolution.</title>
        <authorList>
            <person name="Lang D."/>
            <person name="Ullrich K.K."/>
            <person name="Murat F."/>
            <person name="Fuchs J."/>
            <person name="Jenkins J."/>
            <person name="Haas F.B."/>
            <person name="Piednoel M."/>
            <person name="Gundlach H."/>
            <person name="Van Bel M."/>
            <person name="Meyberg R."/>
            <person name="Vives C."/>
            <person name="Morata J."/>
            <person name="Symeonidi A."/>
            <person name="Hiss M."/>
            <person name="Muchero W."/>
            <person name="Kamisugi Y."/>
            <person name="Saleh O."/>
            <person name="Blanc G."/>
            <person name="Decker E.L."/>
            <person name="van Gessel N."/>
            <person name="Grimwood J."/>
            <person name="Hayes R.D."/>
            <person name="Graham S.W."/>
            <person name="Gunter L.E."/>
            <person name="McDaniel S.F."/>
            <person name="Hoernstein S.N.W."/>
            <person name="Larsson A."/>
            <person name="Li F.W."/>
            <person name="Perroud P.F."/>
            <person name="Phillips J."/>
            <person name="Ranjan P."/>
            <person name="Rokshar D.S."/>
            <person name="Rothfels C.J."/>
            <person name="Schneider L."/>
            <person name="Shu S."/>
            <person name="Stevenson D.W."/>
            <person name="Thummler F."/>
            <person name="Tillich M."/>
            <person name="Villarreal Aguilar J.C."/>
            <person name="Widiez T."/>
            <person name="Wong G.K."/>
            <person name="Wymore A."/>
            <person name="Zhang Y."/>
            <person name="Zimmer A.D."/>
            <person name="Quatrano R.S."/>
            <person name="Mayer K.F.X."/>
            <person name="Goodstein D."/>
            <person name="Casacuberta J.M."/>
            <person name="Vandepoele K."/>
            <person name="Reski R."/>
            <person name="Cuming A.C."/>
            <person name="Tuskan G.A."/>
            <person name="Maumus F."/>
            <person name="Salse J."/>
            <person name="Schmutz J."/>
            <person name="Rensing S.A."/>
        </authorList>
    </citation>
    <scope>NUCLEOTIDE SEQUENCE [LARGE SCALE GENOMIC DNA]</scope>
    <source>
        <strain evidence="6 7">cv. Gransden 2004</strain>
    </source>
</reference>
<dbReference type="GO" id="GO:0003700">
    <property type="term" value="F:DNA-binding transcription factor activity"/>
    <property type="evidence" value="ECO:0007669"/>
    <property type="project" value="InterPro"/>
</dbReference>
<dbReference type="RefSeq" id="XP_024382125.1">
    <property type="nucleotide sequence ID" value="XM_024526357.2"/>
</dbReference>
<feature type="compositionally biased region" description="Basic and acidic residues" evidence="4">
    <location>
        <begin position="23"/>
        <end position="51"/>
    </location>
</feature>
<feature type="compositionally biased region" description="Basic residues" evidence="4">
    <location>
        <begin position="52"/>
        <end position="64"/>
    </location>
</feature>
<dbReference type="PaxDb" id="3218-PP1S86_129V6.1"/>
<sequence length="667" mass="71820">MATLLIRGPELAAVEKLSMASREQGRLQQEKAGTHGEHEGLHRKVSSEGRGRARKVKSAQKKQPQRGLGVAQLEKLRMQEQSKQEESKQEQSKQEQSKQEAVCLASFQGFPPFGFMDQNGGMKNGTMSHQPVHSTAFSFCNDRTGPSDKLHYLSGDGRQLSKVAVDGETFRAIMSFANVDHSTTGSFARRARGGQSAALMFAQNREIRDHSYGCNSIRTVSSLGSLSERPGSRGQGSCETSVYVEGSSGKLPSCAQACLGSPPSSTAKSSLLSNSFPAGANLVDSLASNLEHEVQRLSEVDRESVHMFQVTSKGVGDAGMVDTKLFPAVGRNSAMSVFTPSSLQCFESSSGPAKLRRLPQDRAEVPVTGVAINCGRPKELSSFQSFSSNNTWSATEKVPGQKRPWYDIKEDTCKSMHSEDLDLNAPAGEVQVAQSGCYGGVSDGHVSPVGVHHTTGVSGGGPSNTLLLLKDKACAPWQENYTQNLSIITDVGFHSVESFLKVSCPSKSKIKDCCSSVCSPCGSPVTRQRCLSSPDVPMLTGAETSGDFLTLGISSRSYPTSPQFGVEVDSKESMSPEEGNQVKRMRNSQALDSALHLQMFYRHEESAPSVMGGIYSPSCTDTSLFSAVGLSCRFTSTSSSNVTEDCHKQTGRQEKREFLDLNLKLAL</sequence>
<dbReference type="PANTHER" id="PTHR33388">
    <property type="entry name" value="OS01G0212500 PROTEIN"/>
    <property type="match status" value="1"/>
</dbReference>
<keyword evidence="1" id="KW-0678">Repressor</keyword>
<dbReference type="KEGG" id="ppp:112285485"/>
<feature type="region of interest" description="Disordered" evidence="4">
    <location>
        <begin position="17"/>
        <end position="100"/>
    </location>
</feature>
<name>A9SJZ3_PHYPA</name>
<keyword evidence="2" id="KW-0805">Transcription regulation</keyword>
<evidence type="ECO:0000256" key="3">
    <source>
        <dbReference type="ARBA" id="ARBA00023163"/>
    </source>
</evidence>
<evidence type="ECO:0000313" key="6">
    <source>
        <dbReference type="EnsemblPlants" id="Pp3c1_13420V3.1"/>
    </source>
</evidence>
<evidence type="ECO:0000313" key="5">
    <source>
        <dbReference type="EMBL" id="PNR62192.1"/>
    </source>
</evidence>
<dbReference type="InterPro" id="IPR040356">
    <property type="entry name" value="SPEAR"/>
</dbReference>
<dbReference type="Gramene" id="Pp3c1_13420V3.1">
    <property type="protein sequence ID" value="Pp3c1_13420V3.1"/>
    <property type="gene ID" value="Pp3c1_13420"/>
</dbReference>
<keyword evidence="3" id="KW-0804">Transcription</keyword>
<dbReference type="EMBL" id="ABEU02000001">
    <property type="protein sequence ID" value="PNR62192.1"/>
    <property type="molecule type" value="Genomic_DNA"/>
</dbReference>
<dbReference type="Proteomes" id="UP000006727">
    <property type="component" value="Chromosome 1"/>
</dbReference>
<evidence type="ECO:0000313" key="7">
    <source>
        <dbReference type="Proteomes" id="UP000006727"/>
    </source>
</evidence>
<accession>A9SJZ3</accession>
<gene>
    <name evidence="6" type="primary">LOC112285485</name>
    <name evidence="5" type="ORF">PHYPA_000616</name>
</gene>
<keyword evidence="7" id="KW-1185">Reference proteome</keyword>
<evidence type="ECO:0000256" key="2">
    <source>
        <dbReference type="ARBA" id="ARBA00023015"/>
    </source>
</evidence>
<dbReference type="PANTHER" id="PTHR33388:SF2">
    <property type="entry name" value="PROTEIN SPOROCYTELESS"/>
    <property type="match status" value="1"/>
</dbReference>
<reference evidence="5 7" key="1">
    <citation type="journal article" date="2008" name="Science">
        <title>The Physcomitrella genome reveals evolutionary insights into the conquest of land by plants.</title>
        <authorList>
            <person name="Rensing S."/>
            <person name="Lang D."/>
            <person name="Zimmer A."/>
            <person name="Terry A."/>
            <person name="Salamov A."/>
            <person name="Shapiro H."/>
            <person name="Nishiyama T."/>
            <person name="Perroud P.-F."/>
            <person name="Lindquist E."/>
            <person name="Kamisugi Y."/>
            <person name="Tanahashi T."/>
            <person name="Sakakibara K."/>
            <person name="Fujita T."/>
            <person name="Oishi K."/>
            <person name="Shin-I T."/>
            <person name="Kuroki Y."/>
            <person name="Toyoda A."/>
            <person name="Suzuki Y."/>
            <person name="Hashimoto A."/>
            <person name="Yamaguchi K."/>
            <person name="Sugano A."/>
            <person name="Kohara Y."/>
            <person name="Fujiyama A."/>
            <person name="Anterola A."/>
            <person name="Aoki S."/>
            <person name="Ashton N."/>
            <person name="Barbazuk W.B."/>
            <person name="Barker E."/>
            <person name="Bennetzen J."/>
            <person name="Bezanilla M."/>
            <person name="Blankenship R."/>
            <person name="Cho S.H."/>
            <person name="Dutcher S."/>
            <person name="Estelle M."/>
            <person name="Fawcett J.A."/>
            <person name="Gundlach H."/>
            <person name="Hanada K."/>
            <person name="Heyl A."/>
            <person name="Hicks K.A."/>
            <person name="Hugh J."/>
            <person name="Lohr M."/>
            <person name="Mayer K."/>
            <person name="Melkozernov A."/>
            <person name="Murata T."/>
            <person name="Nelson D."/>
            <person name="Pils B."/>
            <person name="Prigge M."/>
            <person name="Reiss B."/>
            <person name="Renner T."/>
            <person name="Rombauts S."/>
            <person name="Rushton P."/>
            <person name="Sanderfoot A."/>
            <person name="Schween G."/>
            <person name="Shiu S.-H."/>
            <person name="Stueber K."/>
            <person name="Theodoulou F.L."/>
            <person name="Tu H."/>
            <person name="Van de Peer Y."/>
            <person name="Verrier P.J."/>
            <person name="Waters E."/>
            <person name="Wood A."/>
            <person name="Yang L."/>
            <person name="Cove D."/>
            <person name="Cuming A."/>
            <person name="Hasebe M."/>
            <person name="Lucas S."/>
            <person name="Mishler D.B."/>
            <person name="Reski R."/>
            <person name="Grigoriev I."/>
            <person name="Quatrano R.S."/>
            <person name="Boore J.L."/>
        </authorList>
    </citation>
    <scope>NUCLEOTIDE SEQUENCE [LARGE SCALE GENOMIC DNA]</scope>
    <source>
        <strain evidence="6 7">cv. Gransden 2004</strain>
    </source>
</reference>
<protein>
    <submittedName>
        <fullName evidence="5 6">Uncharacterized protein</fullName>
    </submittedName>
</protein>
<proteinExistence type="predicted"/>